<dbReference type="Gene3D" id="1.20.58.220">
    <property type="entry name" value="Phosphate transport system protein phou homolog 2, domain 2"/>
    <property type="match status" value="1"/>
</dbReference>
<comment type="caution">
    <text evidence="9">The sequence shown here is derived from an EMBL/GenBank/DDBJ whole genome shotgun (WGS) entry which is preliminary data.</text>
</comment>
<feature type="domain" description="PhoU" evidence="8">
    <location>
        <begin position="121"/>
        <end position="203"/>
    </location>
</feature>
<evidence type="ECO:0000256" key="1">
    <source>
        <dbReference type="ARBA" id="ARBA00004496"/>
    </source>
</evidence>
<comment type="subunit">
    <text evidence="3 7">Homodimer.</text>
</comment>
<dbReference type="RefSeq" id="WP_147107646.1">
    <property type="nucleotide sequence ID" value="NZ_BJVJ01000024.1"/>
</dbReference>
<dbReference type="GO" id="GO:0045936">
    <property type="term" value="P:negative regulation of phosphate metabolic process"/>
    <property type="evidence" value="ECO:0007669"/>
    <property type="project" value="InterPro"/>
</dbReference>
<evidence type="ECO:0000256" key="2">
    <source>
        <dbReference type="ARBA" id="ARBA00008107"/>
    </source>
</evidence>
<sequence>MRDALQVQLTDLTDRLAVMAHDVAQAMRDATTACLEGRVRLAERVISGDAAIDARRDEIEEQAVTILALQQPVATDLRRALAVIHVADDIERMGDLARHVAKAVRRRHPASPVPGEVHPLLERMADTAITMALKASEVLRTGNVLLAAELDGDDDEMDHLHREVFAVLMDQSWPHEVTAAVDLTLLARFYERYADHAVAVAKRTIYAVVGGGPDPLPI</sequence>
<dbReference type="OrthoDB" id="9814256at2"/>
<comment type="similarity">
    <text evidence="2 7">Belongs to the PhoU family.</text>
</comment>
<name>A0A511DJ71_9PSEU</name>
<keyword evidence="10" id="KW-1185">Reference proteome</keyword>
<dbReference type="NCBIfam" id="TIGR02135">
    <property type="entry name" value="phoU_full"/>
    <property type="match status" value="1"/>
</dbReference>
<keyword evidence="4 7" id="KW-0813">Transport</keyword>
<evidence type="ECO:0000256" key="6">
    <source>
        <dbReference type="ARBA" id="ARBA00022592"/>
    </source>
</evidence>
<organism evidence="9 10">
    <name type="scientific">Pseudonocardia sulfidoxydans NBRC 16205</name>
    <dbReference type="NCBI Taxonomy" id="1223511"/>
    <lineage>
        <taxon>Bacteria</taxon>
        <taxon>Bacillati</taxon>
        <taxon>Actinomycetota</taxon>
        <taxon>Actinomycetes</taxon>
        <taxon>Pseudonocardiales</taxon>
        <taxon>Pseudonocardiaceae</taxon>
        <taxon>Pseudonocardia</taxon>
    </lineage>
</organism>
<proteinExistence type="inferred from homology"/>
<protein>
    <recommendedName>
        <fullName evidence="7">Phosphate-specific transport system accessory protein PhoU</fullName>
    </recommendedName>
</protein>
<dbReference type="GO" id="GO:0005737">
    <property type="term" value="C:cytoplasm"/>
    <property type="evidence" value="ECO:0007669"/>
    <property type="project" value="UniProtKB-SubCell"/>
</dbReference>
<dbReference type="Pfam" id="PF01895">
    <property type="entry name" value="PhoU"/>
    <property type="match status" value="2"/>
</dbReference>
<evidence type="ECO:0000256" key="7">
    <source>
        <dbReference type="PIRNR" id="PIRNR003107"/>
    </source>
</evidence>
<accession>A0A511DJ71</accession>
<dbReference type="SUPFAM" id="SSF109755">
    <property type="entry name" value="PhoU-like"/>
    <property type="match status" value="1"/>
</dbReference>
<feature type="domain" description="PhoU" evidence="8">
    <location>
        <begin position="18"/>
        <end position="104"/>
    </location>
</feature>
<dbReference type="Proteomes" id="UP000321685">
    <property type="component" value="Unassembled WGS sequence"/>
</dbReference>
<evidence type="ECO:0000256" key="4">
    <source>
        <dbReference type="ARBA" id="ARBA00022448"/>
    </source>
</evidence>
<keyword evidence="6 7" id="KW-0592">Phosphate transport</keyword>
<dbReference type="EMBL" id="BJVJ01000024">
    <property type="protein sequence ID" value="GEL23824.1"/>
    <property type="molecule type" value="Genomic_DNA"/>
</dbReference>
<reference evidence="9 10" key="1">
    <citation type="submission" date="2019-07" db="EMBL/GenBank/DDBJ databases">
        <title>Whole genome shotgun sequence of Pseudonocardia sulfidoxydans NBRC 16205.</title>
        <authorList>
            <person name="Hosoyama A."/>
            <person name="Uohara A."/>
            <person name="Ohji S."/>
            <person name="Ichikawa N."/>
        </authorList>
    </citation>
    <scope>NUCLEOTIDE SEQUENCE [LARGE SCALE GENOMIC DNA]</scope>
    <source>
        <strain evidence="9 10">NBRC 16205</strain>
    </source>
</reference>
<dbReference type="GO" id="GO:0006817">
    <property type="term" value="P:phosphate ion transport"/>
    <property type="evidence" value="ECO:0007669"/>
    <property type="project" value="UniProtKB-KW"/>
</dbReference>
<comment type="function">
    <text evidence="7">Plays a role in the regulation of phosphate uptake.</text>
</comment>
<dbReference type="InterPro" id="IPR026022">
    <property type="entry name" value="PhoU_dom"/>
</dbReference>
<gene>
    <name evidence="9" type="primary">phoU</name>
    <name evidence="9" type="ORF">PSU4_27780</name>
</gene>
<comment type="subcellular location">
    <subcellularLocation>
        <location evidence="1 7">Cytoplasm</location>
    </subcellularLocation>
</comment>
<evidence type="ECO:0000313" key="9">
    <source>
        <dbReference type="EMBL" id="GEL23824.1"/>
    </source>
</evidence>
<dbReference type="GO" id="GO:0030643">
    <property type="term" value="P:intracellular phosphate ion homeostasis"/>
    <property type="evidence" value="ECO:0007669"/>
    <property type="project" value="InterPro"/>
</dbReference>
<dbReference type="FunFam" id="1.20.58.220:FF:000004">
    <property type="entry name" value="Phosphate-specific transport system accessory protein PhoU"/>
    <property type="match status" value="1"/>
</dbReference>
<evidence type="ECO:0000256" key="5">
    <source>
        <dbReference type="ARBA" id="ARBA00022490"/>
    </source>
</evidence>
<evidence type="ECO:0000256" key="3">
    <source>
        <dbReference type="ARBA" id="ARBA00011738"/>
    </source>
</evidence>
<dbReference type="AlphaFoldDB" id="A0A511DJ71"/>
<evidence type="ECO:0000259" key="8">
    <source>
        <dbReference type="Pfam" id="PF01895"/>
    </source>
</evidence>
<dbReference type="InterPro" id="IPR038078">
    <property type="entry name" value="PhoU-like_sf"/>
</dbReference>
<keyword evidence="5 7" id="KW-0963">Cytoplasm</keyword>
<dbReference type="PIRSF" id="PIRSF003107">
    <property type="entry name" value="PhoU"/>
    <property type="match status" value="1"/>
</dbReference>
<dbReference type="InterPro" id="IPR028366">
    <property type="entry name" value="PhoU"/>
</dbReference>
<dbReference type="PANTHER" id="PTHR42930">
    <property type="entry name" value="PHOSPHATE-SPECIFIC TRANSPORT SYSTEM ACCESSORY PROTEIN PHOU"/>
    <property type="match status" value="1"/>
</dbReference>
<evidence type="ECO:0000313" key="10">
    <source>
        <dbReference type="Proteomes" id="UP000321685"/>
    </source>
</evidence>
<dbReference type="PANTHER" id="PTHR42930:SF3">
    <property type="entry name" value="PHOSPHATE-SPECIFIC TRANSPORT SYSTEM ACCESSORY PROTEIN PHOU"/>
    <property type="match status" value="1"/>
</dbReference>